<accession>A0A0C3BLS3</accession>
<protein>
    <submittedName>
        <fullName evidence="3">Carbohydrate-binding module family 21 protein</fullName>
    </submittedName>
</protein>
<feature type="compositionally biased region" description="Low complexity" evidence="1">
    <location>
        <begin position="95"/>
        <end position="107"/>
    </location>
</feature>
<evidence type="ECO:0000313" key="4">
    <source>
        <dbReference type="Proteomes" id="UP000054166"/>
    </source>
</evidence>
<feature type="compositionally biased region" description="Low complexity" evidence="1">
    <location>
        <begin position="644"/>
        <end position="662"/>
    </location>
</feature>
<dbReference type="InterPro" id="IPR050782">
    <property type="entry name" value="PP1_regulatory_subunit_3"/>
</dbReference>
<dbReference type="InterPro" id="IPR005036">
    <property type="entry name" value="CBM21_dom"/>
</dbReference>
<feature type="compositionally biased region" description="Polar residues" evidence="1">
    <location>
        <begin position="550"/>
        <end position="565"/>
    </location>
</feature>
<organism evidence="3 4">
    <name type="scientific">Piloderma croceum (strain F 1598)</name>
    <dbReference type="NCBI Taxonomy" id="765440"/>
    <lineage>
        <taxon>Eukaryota</taxon>
        <taxon>Fungi</taxon>
        <taxon>Dikarya</taxon>
        <taxon>Basidiomycota</taxon>
        <taxon>Agaricomycotina</taxon>
        <taxon>Agaricomycetes</taxon>
        <taxon>Agaricomycetidae</taxon>
        <taxon>Atheliales</taxon>
        <taxon>Atheliaceae</taxon>
        <taxon>Piloderma</taxon>
    </lineage>
</organism>
<feature type="domain" description="CBM21" evidence="2">
    <location>
        <begin position="341"/>
        <end position="452"/>
    </location>
</feature>
<dbReference type="STRING" id="765440.A0A0C3BLS3"/>
<feature type="region of interest" description="Disordered" evidence="1">
    <location>
        <begin position="620"/>
        <end position="733"/>
    </location>
</feature>
<evidence type="ECO:0000259" key="2">
    <source>
        <dbReference type="PROSITE" id="PS51159"/>
    </source>
</evidence>
<dbReference type="Gene3D" id="2.60.40.2440">
    <property type="entry name" value="Carbohydrate binding type-21 domain"/>
    <property type="match status" value="1"/>
</dbReference>
<proteinExistence type="predicted"/>
<dbReference type="GO" id="GO:0000164">
    <property type="term" value="C:protein phosphatase type 1 complex"/>
    <property type="evidence" value="ECO:0007669"/>
    <property type="project" value="TreeGrafter"/>
</dbReference>
<feature type="region of interest" description="Disordered" evidence="1">
    <location>
        <begin position="547"/>
        <end position="589"/>
    </location>
</feature>
<dbReference type="InterPro" id="IPR038175">
    <property type="entry name" value="CBM21_dom_sf"/>
</dbReference>
<feature type="compositionally biased region" description="Polar residues" evidence="1">
    <location>
        <begin position="302"/>
        <end position="311"/>
    </location>
</feature>
<feature type="region of interest" description="Disordered" evidence="1">
    <location>
        <begin position="27"/>
        <end position="53"/>
    </location>
</feature>
<dbReference type="PROSITE" id="PS51159">
    <property type="entry name" value="CBM21"/>
    <property type="match status" value="1"/>
</dbReference>
<feature type="compositionally biased region" description="Low complexity" evidence="1">
    <location>
        <begin position="828"/>
        <end position="841"/>
    </location>
</feature>
<dbReference type="Pfam" id="PF03370">
    <property type="entry name" value="CBM_21"/>
    <property type="match status" value="1"/>
</dbReference>
<dbReference type="HOGENOM" id="CLU_010342_0_0_1"/>
<evidence type="ECO:0000313" key="3">
    <source>
        <dbReference type="EMBL" id="KIM87403.1"/>
    </source>
</evidence>
<keyword evidence="4" id="KW-1185">Reference proteome</keyword>
<dbReference type="AlphaFoldDB" id="A0A0C3BLS3"/>
<dbReference type="PANTHER" id="PTHR12307">
    <property type="entry name" value="PROTEIN PHOSPHATASE 1 REGULATORY SUBUNIT"/>
    <property type="match status" value="1"/>
</dbReference>
<reference evidence="3 4" key="1">
    <citation type="submission" date="2014-04" db="EMBL/GenBank/DDBJ databases">
        <authorList>
            <consortium name="DOE Joint Genome Institute"/>
            <person name="Kuo A."/>
            <person name="Tarkka M."/>
            <person name="Buscot F."/>
            <person name="Kohler A."/>
            <person name="Nagy L.G."/>
            <person name="Floudas D."/>
            <person name="Copeland A."/>
            <person name="Barry K.W."/>
            <person name="Cichocki N."/>
            <person name="Veneault-Fourrey C."/>
            <person name="LaButti K."/>
            <person name="Lindquist E.A."/>
            <person name="Lipzen A."/>
            <person name="Lundell T."/>
            <person name="Morin E."/>
            <person name="Murat C."/>
            <person name="Sun H."/>
            <person name="Tunlid A."/>
            <person name="Henrissat B."/>
            <person name="Grigoriev I.V."/>
            <person name="Hibbett D.S."/>
            <person name="Martin F."/>
            <person name="Nordberg H.P."/>
            <person name="Cantor M.N."/>
            <person name="Hua S.X."/>
        </authorList>
    </citation>
    <scope>NUCLEOTIDE SEQUENCE [LARGE SCALE GENOMIC DNA]</scope>
    <source>
        <strain evidence="3 4">F 1598</strain>
    </source>
</reference>
<dbReference type="PANTHER" id="PTHR12307:SF36">
    <property type="entry name" value="GLYCOGEN-BINDING SUBUNIT 76A"/>
    <property type="match status" value="1"/>
</dbReference>
<feature type="region of interest" description="Disordered" evidence="1">
    <location>
        <begin position="810"/>
        <end position="841"/>
    </location>
</feature>
<sequence length="841" mass="91786">MTSTICTTLEPSFSHVMDYPRNSNMAGCPLPSIPRRTSSSRRSQTHPTSEPTLASITGATTAATLVVHPPTPPPAVALASTISSQQDEAARFSESDSSSSSTSSDGSQPTIILRPKRVRGQRSPPRIAAEQYSLPPPATRSKQTSSKREPPALGWAVKPLSIQGEASNDVTLNSLPSTRESQGLSSKVVKLGINYETVPTRHVSESHVDTLIDSQFLPIPPATVSALLPSEARLLRKKSGEPIKSSLKSLKRPGLSVIIKSSSSKSEPNTPTQSKAVHFDAQLEHVKLFLAEQKPLAVSRDGSPTDTSGTDNEFPEFIYGHSSDEEKMRKNLVMHITNMPKKRKAGVDVALQELTLSSDSTSIYGRVKVKNIAFEKWLAVRFTFDWWQTTSEVTAKYVESVEDNNFDIFGFTIRLNDIMARIEEKALFLALRYTVAGREIWDNNGGENYLARFTKSQVQPQKQMPKEEDVSSGGAITHLKSRLEQVAQGRDSGVSFLAHRVHRQARLEAQKPPVLQADKSLSARYDFSASLKDNSWKTVSHTPPHIRANTYPSTSNTIPWPQKTSPELRKNFDLPPRSPRTSALGSPGLDDVVARVPTAVDSDLDDALFGLPLTRRHHQRGYFERSMSEATGVKRTPPGTPGVLSPSPSSASTPLTLPSQLSRFHSFPPRDGSRKSPPYNPVATFAPSWPAAQYMPTGGSDDSTPPISSPSGSSMTSPSLSPTDEFKHTMTDRECSPAIPSGYNGHDNYSSFLNRFCFYTGSTDSPPNVLMDEIPRSHSASSIEEFLFQSPTGSFSPSYSSLFNTPTHRSPSFDELAHRSGSSTPKASSFVASLSRSSTPF</sequence>
<name>A0A0C3BLS3_PILCF</name>
<dbReference type="Proteomes" id="UP000054166">
    <property type="component" value="Unassembled WGS sequence"/>
</dbReference>
<feature type="compositionally biased region" description="Basic and acidic residues" evidence="1">
    <location>
        <begin position="724"/>
        <end position="733"/>
    </location>
</feature>
<dbReference type="GO" id="GO:0008157">
    <property type="term" value="F:protein phosphatase 1 binding"/>
    <property type="evidence" value="ECO:0007669"/>
    <property type="project" value="TreeGrafter"/>
</dbReference>
<feature type="compositionally biased region" description="Low complexity" evidence="1">
    <location>
        <begin position="698"/>
        <end position="723"/>
    </location>
</feature>
<feature type="region of interest" description="Disordered" evidence="1">
    <location>
        <begin position="298"/>
        <end position="317"/>
    </location>
</feature>
<dbReference type="OrthoDB" id="1881at2759"/>
<dbReference type="GO" id="GO:2001069">
    <property type="term" value="F:glycogen binding"/>
    <property type="evidence" value="ECO:0007669"/>
    <property type="project" value="TreeGrafter"/>
</dbReference>
<feature type="region of interest" description="Disordered" evidence="1">
    <location>
        <begin position="83"/>
        <end position="152"/>
    </location>
</feature>
<evidence type="ECO:0000256" key="1">
    <source>
        <dbReference type="SAM" id="MobiDB-lite"/>
    </source>
</evidence>
<dbReference type="InParanoid" id="A0A0C3BLS3"/>
<gene>
    <name evidence="3" type="ORF">PILCRDRAFT_85871</name>
</gene>
<dbReference type="GO" id="GO:0005979">
    <property type="term" value="P:regulation of glycogen biosynthetic process"/>
    <property type="evidence" value="ECO:0007669"/>
    <property type="project" value="TreeGrafter"/>
</dbReference>
<reference evidence="4" key="2">
    <citation type="submission" date="2015-01" db="EMBL/GenBank/DDBJ databases">
        <title>Evolutionary Origins and Diversification of the Mycorrhizal Mutualists.</title>
        <authorList>
            <consortium name="DOE Joint Genome Institute"/>
            <consortium name="Mycorrhizal Genomics Consortium"/>
            <person name="Kohler A."/>
            <person name="Kuo A."/>
            <person name="Nagy L.G."/>
            <person name="Floudas D."/>
            <person name="Copeland A."/>
            <person name="Barry K.W."/>
            <person name="Cichocki N."/>
            <person name="Veneault-Fourrey C."/>
            <person name="LaButti K."/>
            <person name="Lindquist E.A."/>
            <person name="Lipzen A."/>
            <person name="Lundell T."/>
            <person name="Morin E."/>
            <person name="Murat C."/>
            <person name="Riley R."/>
            <person name="Ohm R."/>
            <person name="Sun H."/>
            <person name="Tunlid A."/>
            <person name="Henrissat B."/>
            <person name="Grigoriev I.V."/>
            <person name="Hibbett D.S."/>
            <person name="Martin F."/>
        </authorList>
    </citation>
    <scope>NUCLEOTIDE SEQUENCE [LARGE SCALE GENOMIC DNA]</scope>
    <source>
        <strain evidence="4">F 1598</strain>
    </source>
</reference>
<feature type="compositionally biased region" description="Low complexity" evidence="1">
    <location>
        <begin position="29"/>
        <end position="49"/>
    </location>
</feature>
<dbReference type="EMBL" id="KN832979">
    <property type="protein sequence ID" value="KIM87403.1"/>
    <property type="molecule type" value="Genomic_DNA"/>
</dbReference>